<feature type="compositionally biased region" description="Acidic residues" evidence="1">
    <location>
        <begin position="313"/>
        <end position="322"/>
    </location>
</feature>
<reference evidence="4" key="1">
    <citation type="submission" date="2016-11" db="UniProtKB">
        <authorList>
            <consortium name="WormBaseParasite"/>
        </authorList>
    </citation>
    <scope>IDENTIFICATION</scope>
</reference>
<feature type="compositionally biased region" description="Basic and acidic residues" evidence="1">
    <location>
        <begin position="335"/>
        <end position="348"/>
    </location>
</feature>
<keyword evidence="3" id="KW-1185">Reference proteome</keyword>
<dbReference type="Pfam" id="PF16879">
    <property type="entry name" value="Sin3a_C"/>
    <property type="match status" value="1"/>
</dbReference>
<evidence type="ECO:0000313" key="3">
    <source>
        <dbReference type="Proteomes" id="UP000095287"/>
    </source>
</evidence>
<dbReference type="WBParaSite" id="L893_g31708.t1">
    <property type="protein sequence ID" value="L893_g31708.t1"/>
    <property type="gene ID" value="L893_g31708"/>
</dbReference>
<evidence type="ECO:0000259" key="2">
    <source>
        <dbReference type="Pfam" id="PF16879"/>
    </source>
</evidence>
<proteinExistence type="predicted"/>
<evidence type="ECO:0000256" key="1">
    <source>
        <dbReference type="SAM" id="MobiDB-lite"/>
    </source>
</evidence>
<dbReference type="Proteomes" id="UP000095287">
    <property type="component" value="Unplaced"/>
</dbReference>
<dbReference type="AlphaFoldDB" id="A0A1I8A1R3"/>
<sequence>MGEDTLLELFGLEPQLLSDDEETTAGEEDTGEKVEEKASRRPVRKTLTERNKTPKKKKVAAKNAKTPGKAGKTPRGSQKHRKSARAAANGPYNYRLFYGSNAWLSFMRLHHILVDRLSVLKTQTEQMTADFKTSLKLREEQERIYKRYGKGVESHEMNAADTNRGLLLLKPPLQSPKYFYKKVLDSVKNLLDGQMESSAFEDSMRSMFDTRAYLTFTIDKHIQQMGRYLQQMINDQTNTKCLELYQKMKPAVPRTFSDLKRRAKKNGVPLCDKELKYQTQAELLLRNQNCFKMLYMNASSPILSIEYLNTESVESEDEEQEKEEEKPTVSGAKSAVKESKAGQEIFVH</sequence>
<evidence type="ECO:0000313" key="4">
    <source>
        <dbReference type="WBParaSite" id="L893_g31708.t1"/>
    </source>
</evidence>
<feature type="region of interest" description="Disordered" evidence="1">
    <location>
        <begin position="311"/>
        <end position="348"/>
    </location>
</feature>
<dbReference type="InterPro" id="IPR031693">
    <property type="entry name" value="Sin3_C"/>
</dbReference>
<accession>A0A1I8A1R3</accession>
<feature type="region of interest" description="Disordered" evidence="1">
    <location>
        <begin position="11"/>
        <end position="86"/>
    </location>
</feature>
<protein>
    <submittedName>
        <fullName evidence="4">Sin3a_C domain-containing protein</fullName>
    </submittedName>
</protein>
<feature type="domain" description="Sin3 C-terminal" evidence="2">
    <location>
        <begin position="97"/>
        <end position="324"/>
    </location>
</feature>
<feature type="compositionally biased region" description="Acidic residues" evidence="1">
    <location>
        <begin position="18"/>
        <end position="30"/>
    </location>
</feature>
<name>A0A1I8A1R3_9BILA</name>
<organism evidence="3 4">
    <name type="scientific">Steinernema glaseri</name>
    <dbReference type="NCBI Taxonomy" id="37863"/>
    <lineage>
        <taxon>Eukaryota</taxon>
        <taxon>Metazoa</taxon>
        <taxon>Ecdysozoa</taxon>
        <taxon>Nematoda</taxon>
        <taxon>Chromadorea</taxon>
        <taxon>Rhabditida</taxon>
        <taxon>Tylenchina</taxon>
        <taxon>Panagrolaimomorpha</taxon>
        <taxon>Strongyloidoidea</taxon>
        <taxon>Steinernematidae</taxon>
        <taxon>Steinernema</taxon>
    </lineage>
</organism>